<dbReference type="RefSeq" id="XP_056515442.1">
    <property type="nucleotide sequence ID" value="XM_056650592.1"/>
</dbReference>
<name>A0A9W9G8S4_9EURO</name>
<accession>A0A9W9G8S4</accession>
<dbReference type="AlphaFoldDB" id="A0A9W9G8S4"/>
<comment type="caution">
    <text evidence="2">The sequence shown here is derived from an EMBL/GenBank/DDBJ whole genome shotgun (WGS) entry which is preliminary data.</text>
</comment>
<dbReference type="GeneID" id="81389760"/>
<evidence type="ECO:0000256" key="1">
    <source>
        <dbReference type="SAM" id="MobiDB-lite"/>
    </source>
</evidence>
<evidence type="ECO:0000313" key="3">
    <source>
        <dbReference type="Proteomes" id="UP001141434"/>
    </source>
</evidence>
<reference evidence="2" key="1">
    <citation type="submission" date="2022-11" db="EMBL/GenBank/DDBJ databases">
        <authorList>
            <person name="Petersen C."/>
        </authorList>
    </citation>
    <scope>NUCLEOTIDE SEQUENCE</scope>
    <source>
        <strain evidence="2">IBT 34128</strain>
    </source>
</reference>
<reference evidence="2" key="2">
    <citation type="journal article" date="2023" name="IMA Fungus">
        <title>Comparative genomic study of the Penicillium genus elucidates a diverse pangenome and 15 lateral gene transfer events.</title>
        <authorList>
            <person name="Petersen C."/>
            <person name="Sorensen T."/>
            <person name="Nielsen M.R."/>
            <person name="Sondergaard T.E."/>
            <person name="Sorensen J.L."/>
            <person name="Fitzpatrick D.A."/>
            <person name="Frisvad J.C."/>
            <person name="Nielsen K.L."/>
        </authorList>
    </citation>
    <scope>NUCLEOTIDE SEQUENCE</scope>
    <source>
        <strain evidence="2">IBT 34128</strain>
    </source>
</reference>
<protein>
    <submittedName>
        <fullName evidence="2">Uncharacterized protein</fullName>
    </submittedName>
</protein>
<organism evidence="2 3">
    <name type="scientific">Penicillium alfredii</name>
    <dbReference type="NCBI Taxonomy" id="1506179"/>
    <lineage>
        <taxon>Eukaryota</taxon>
        <taxon>Fungi</taxon>
        <taxon>Dikarya</taxon>
        <taxon>Ascomycota</taxon>
        <taxon>Pezizomycotina</taxon>
        <taxon>Eurotiomycetes</taxon>
        <taxon>Eurotiomycetidae</taxon>
        <taxon>Eurotiales</taxon>
        <taxon>Aspergillaceae</taxon>
        <taxon>Penicillium</taxon>
    </lineage>
</organism>
<dbReference type="Proteomes" id="UP001141434">
    <property type="component" value="Unassembled WGS sequence"/>
</dbReference>
<sequence>MNDPKCTNDGGPNGSGECQCSTTTDGQAHYATVKPKVPGECWPYDPWYSNPPTKTTNKPPPTHAPIMTATVATQWDEVGEVTLYISQTTTWGEVQGKTYSGPAPAGTPYLLQKDMEPMWVTPGKEHVTGASECRNVAQTDALNAALRFPDWLVHYPVDPGEPDSDWAWAHLPYNLDIYASFKVDSGTVGANLDNAYAGGSAEVEYWCAQNGSIDEWKANPQHGMTKPQIVEGLFRMYSKQVNDQIQTNEDGDVKMRIGNCGLIHFGRCILKVDYCTTYALSSVTNKKCPYTLANRHYNVTESSPLAHDDVVSYIPDWDSDDVIPDDAPTKDGKPLTLTWTGDLAAGVWVTNVTSLLKQADEATIRSYTTFTQDD</sequence>
<feature type="region of interest" description="Disordered" evidence="1">
    <location>
        <begin position="1"/>
        <end position="23"/>
    </location>
</feature>
<proteinExistence type="predicted"/>
<keyword evidence="3" id="KW-1185">Reference proteome</keyword>
<dbReference type="EMBL" id="JAPMSZ010000001">
    <property type="protein sequence ID" value="KAJ5114249.1"/>
    <property type="molecule type" value="Genomic_DNA"/>
</dbReference>
<evidence type="ECO:0000313" key="2">
    <source>
        <dbReference type="EMBL" id="KAJ5114249.1"/>
    </source>
</evidence>
<gene>
    <name evidence="2" type="ORF">NUU61_000008</name>
</gene>